<dbReference type="OrthoDB" id="10451921at2759"/>
<gene>
    <name evidence="3" type="ORF">OKA104_LOCUS27226</name>
    <name evidence="2" type="ORF">VCS650_LOCUS19974</name>
</gene>
<evidence type="ECO:0000313" key="4">
    <source>
        <dbReference type="Proteomes" id="UP000663891"/>
    </source>
</evidence>
<dbReference type="EMBL" id="CAJOAY010002476">
    <property type="protein sequence ID" value="CAF3955733.1"/>
    <property type="molecule type" value="Genomic_DNA"/>
</dbReference>
<organism evidence="2 4">
    <name type="scientific">Adineta steineri</name>
    <dbReference type="NCBI Taxonomy" id="433720"/>
    <lineage>
        <taxon>Eukaryota</taxon>
        <taxon>Metazoa</taxon>
        <taxon>Spiralia</taxon>
        <taxon>Gnathifera</taxon>
        <taxon>Rotifera</taxon>
        <taxon>Eurotatoria</taxon>
        <taxon>Bdelloidea</taxon>
        <taxon>Adinetida</taxon>
        <taxon>Adinetidae</taxon>
        <taxon>Adineta</taxon>
    </lineage>
</organism>
<dbReference type="Proteomes" id="UP000663891">
    <property type="component" value="Unassembled WGS sequence"/>
</dbReference>
<evidence type="ECO:0000313" key="2">
    <source>
        <dbReference type="EMBL" id="CAF1098647.1"/>
    </source>
</evidence>
<dbReference type="EMBL" id="CAJNON010000203">
    <property type="protein sequence ID" value="CAF1098647.1"/>
    <property type="molecule type" value="Genomic_DNA"/>
</dbReference>
<feature type="region of interest" description="Disordered" evidence="1">
    <location>
        <begin position="1"/>
        <end position="22"/>
    </location>
</feature>
<evidence type="ECO:0000256" key="1">
    <source>
        <dbReference type="SAM" id="MobiDB-lite"/>
    </source>
</evidence>
<dbReference type="AlphaFoldDB" id="A0A814P1C1"/>
<evidence type="ECO:0000313" key="3">
    <source>
        <dbReference type="EMBL" id="CAF3955733.1"/>
    </source>
</evidence>
<dbReference type="Proteomes" id="UP000663881">
    <property type="component" value="Unassembled WGS sequence"/>
</dbReference>
<name>A0A814P1C1_9BILA</name>
<reference evidence="2" key="1">
    <citation type="submission" date="2021-02" db="EMBL/GenBank/DDBJ databases">
        <authorList>
            <person name="Nowell W R."/>
        </authorList>
    </citation>
    <scope>NUCLEOTIDE SEQUENCE</scope>
</reference>
<accession>A0A814P1C1</accession>
<comment type="caution">
    <text evidence="2">The sequence shown here is derived from an EMBL/GenBank/DDBJ whole genome shotgun (WGS) entry which is preliminary data.</text>
</comment>
<protein>
    <submittedName>
        <fullName evidence="2">Uncharacterized protein</fullName>
    </submittedName>
</protein>
<sequence length="91" mass="10146">MKPFQNDESDDDSRGSFISADSDFNSGYDKLADDLDELQILSEYSTEKEMEVDSISGSHMGECGFTSISSNDVMPILVFKNGYEAYFFGVQ</sequence>
<proteinExistence type="predicted"/>